<gene>
    <name evidence="9" type="ORF">H8B21_09495</name>
</gene>
<evidence type="ECO:0000313" key="9">
    <source>
        <dbReference type="EMBL" id="MBD1421799.1"/>
    </source>
</evidence>
<evidence type="ECO:0000256" key="2">
    <source>
        <dbReference type="ARBA" id="ARBA00011245"/>
    </source>
</evidence>
<dbReference type="Pfam" id="PF10566">
    <property type="entry name" value="Glyco_hydro_97"/>
    <property type="match status" value="1"/>
</dbReference>
<accession>A0ABR7XRK1</accession>
<keyword evidence="4" id="KW-0106">Calcium</keyword>
<proteinExistence type="predicted"/>
<dbReference type="GO" id="GO:0016787">
    <property type="term" value="F:hydrolase activity"/>
    <property type="evidence" value="ECO:0007669"/>
    <property type="project" value="UniProtKB-KW"/>
</dbReference>
<evidence type="ECO:0000256" key="3">
    <source>
        <dbReference type="ARBA" id="ARBA00022801"/>
    </source>
</evidence>
<dbReference type="SUPFAM" id="SSF51445">
    <property type="entry name" value="(Trans)glycosidases"/>
    <property type="match status" value="1"/>
</dbReference>
<comment type="caution">
    <text evidence="9">The sequence shown here is derived from an EMBL/GenBank/DDBJ whole genome shotgun (WGS) entry which is preliminary data.</text>
</comment>
<feature type="domain" description="Glycosyl-hydrolase 97 C-terminal oligomerisation" evidence="8">
    <location>
        <begin position="565"/>
        <end position="660"/>
    </location>
</feature>
<evidence type="ECO:0000259" key="8">
    <source>
        <dbReference type="Pfam" id="PF14509"/>
    </source>
</evidence>
<comment type="cofactor">
    <cofactor evidence="1">
        <name>Ca(2+)</name>
        <dbReference type="ChEBI" id="CHEBI:29108"/>
    </cofactor>
</comment>
<protein>
    <submittedName>
        <fullName evidence="9">Glycoside hydrolase family 97 protein</fullName>
    </submittedName>
</protein>
<evidence type="ECO:0000256" key="5">
    <source>
        <dbReference type="ARBA" id="ARBA00023295"/>
    </source>
</evidence>
<dbReference type="Gene3D" id="2.70.98.10">
    <property type="match status" value="1"/>
</dbReference>
<dbReference type="Proteomes" id="UP000651112">
    <property type="component" value="Unassembled WGS sequence"/>
</dbReference>
<dbReference type="Gene3D" id="2.60.40.1180">
    <property type="entry name" value="Golgi alpha-mannosidase II"/>
    <property type="match status" value="1"/>
</dbReference>
<dbReference type="InterPro" id="IPR013780">
    <property type="entry name" value="Glyco_hydro_b"/>
</dbReference>
<evidence type="ECO:0000256" key="1">
    <source>
        <dbReference type="ARBA" id="ARBA00001913"/>
    </source>
</evidence>
<keyword evidence="5" id="KW-0326">Glycosidase</keyword>
<dbReference type="InterPro" id="IPR029486">
    <property type="entry name" value="GH97_N"/>
</dbReference>
<dbReference type="RefSeq" id="WP_190313515.1">
    <property type="nucleotide sequence ID" value="NZ_JACNYL010000002.1"/>
</dbReference>
<reference evidence="9 10" key="1">
    <citation type="submission" date="2020-08" db="EMBL/GenBank/DDBJ databases">
        <title>Sphingobacterium sp. DN00404 isolated from aquaculture water.</title>
        <authorList>
            <person name="Zhang M."/>
        </authorList>
    </citation>
    <scope>NUCLEOTIDE SEQUENCE [LARGE SCALE GENOMIC DNA]</scope>
    <source>
        <strain evidence="9 10">KCTC 42746</strain>
    </source>
</reference>
<dbReference type="PANTHER" id="PTHR35803">
    <property type="entry name" value="GLUCAN 1,4-ALPHA-GLUCOSIDASE SUSB-RELATED"/>
    <property type="match status" value="1"/>
</dbReference>
<evidence type="ECO:0000313" key="10">
    <source>
        <dbReference type="Proteomes" id="UP000651112"/>
    </source>
</evidence>
<dbReference type="Pfam" id="PF14508">
    <property type="entry name" value="GH97_N"/>
    <property type="match status" value="1"/>
</dbReference>
<name>A0ABR7XRK1_9SPHI</name>
<dbReference type="InterPro" id="IPR013785">
    <property type="entry name" value="Aldolase_TIM"/>
</dbReference>
<dbReference type="InterPro" id="IPR019563">
    <property type="entry name" value="GH97_catalytic"/>
</dbReference>
<feature type="domain" description="Glycosyl-hydrolase 97 catalytic" evidence="6">
    <location>
        <begin position="311"/>
        <end position="465"/>
    </location>
</feature>
<dbReference type="InterPro" id="IPR029483">
    <property type="entry name" value="GH97_C"/>
</dbReference>
<dbReference type="Pfam" id="PF14509">
    <property type="entry name" value="GH97_C"/>
    <property type="match status" value="1"/>
</dbReference>
<dbReference type="PANTHER" id="PTHR35803:SF2">
    <property type="entry name" value="RETAINING ALPHA-GALACTOSIDASE"/>
    <property type="match status" value="1"/>
</dbReference>
<sequence>MKQKLLVILLLFVSLYAFPQKNFSLKSPDAKIEIKIEVGQKITYTVIHQGDVMINPSTIALELEDGSYFGVDANVIKEKRTQINQVIASPFYKKDHIKDNCNELILSFKEGFDLVFRAYDEGAAYRFVSTRKRDFVVKDEIAEFHLGETSQAYVPYVKTNIASKTDPVFNSFENIYVHTPINQWQGDRLAFLPLLVEAVNNKKIVITEADLEDYPGMFIENQDKDTILKGHFARYPKRVEQGGHNMLQGVVKERENYMAKCDAKTLFPWRVISISSDDKQLLDSDLVYKLASPNRIGDVSWVKLGKVAWDWWNSWNLYGVDFKTGVNNATYKYYIDFASKQGIEYVILDEGWAVNLKADLFKVIPEIDLPELIAYAKERNVDLILWAGYHAFNKDIENICKHYAEMGIKGFKVDFMDRDDQPMVKFHYDAAKIAAKYKLLLNFHGSYKPTGLQRTYPNVINFEGVHGLETMKWSQDTIDQVTYDVTVPYIRMLAGPMDYTQGAMRNAIKKNYRPVFTEAMSQGTRCRQLAQYIIFEAPLTMLCDNPANYEREEECVEFITAIPTVWDETIALEGKVGEHVTIARRKDEVWYVGAMTNWDERSIELDLSFLGTDSYQAEIFKDGINADKVARDYKRQIIDVPTDRKLSVSLVSGGGCAVKIFKKKK</sequence>
<dbReference type="InterPro" id="IPR014718">
    <property type="entry name" value="GH-type_carb-bd"/>
</dbReference>
<keyword evidence="10" id="KW-1185">Reference proteome</keyword>
<evidence type="ECO:0000259" key="6">
    <source>
        <dbReference type="Pfam" id="PF10566"/>
    </source>
</evidence>
<evidence type="ECO:0000256" key="4">
    <source>
        <dbReference type="ARBA" id="ARBA00022837"/>
    </source>
</evidence>
<keyword evidence="3 9" id="KW-0378">Hydrolase</keyword>
<evidence type="ECO:0000259" key="7">
    <source>
        <dbReference type="Pfam" id="PF14508"/>
    </source>
</evidence>
<dbReference type="Gene3D" id="3.20.20.70">
    <property type="entry name" value="Aldolase class I"/>
    <property type="match status" value="1"/>
</dbReference>
<comment type="subunit">
    <text evidence="2">Monomer.</text>
</comment>
<dbReference type="EMBL" id="JACNYL010000002">
    <property type="protein sequence ID" value="MBD1421799.1"/>
    <property type="molecule type" value="Genomic_DNA"/>
</dbReference>
<feature type="domain" description="Glycosyl-hydrolase 97 N-terminal" evidence="7">
    <location>
        <begin position="25"/>
        <end position="293"/>
    </location>
</feature>
<dbReference type="InterPro" id="IPR017853">
    <property type="entry name" value="GH"/>
</dbReference>
<organism evidence="9 10">
    <name type="scientific">Sphingobacterium chuzhouense</name>
    <dbReference type="NCBI Taxonomy" id="1742264"/>
    <lineage>
        <taxon>Bacteria</taxon>
        <taxon>Pseudomonadati</taxon>
        <taxon>Bacteroidota</taxon>
        <taxon>Sphingobacteriia</taxon>
        <taxon>Sphingobacteriales</taxon>
        <taxon>Sphingobacteriaceae</taxon>
        <taxon>Sphingobacterium</taxon>
    </lineage>
</organism>
<dbReference type="InterPro" id="IPR052720">
    <property type="entry name" value="Glycosyl_hydrolase_97"/>
</dbReference>